<dbReference type="EMBL" id="HBIU01011335">
    <property type="protein sequence ID" value="CAE0626293.1"/>
    <property type="molecule type" value="Transcribed_RNA"/>
</dbReference>
<evidence type="ECO:0000313" key="1">
    <source>
        <dbReference type="EMBL" id="CAE0626293.1"/>
    </source>
</evidence>
<dbReference type="AlphaFoldDB" id="A0A7S3UVM9"/>
<organism evidence="1">
    <name type="scientific">Heterosigma akashiwo</name>
    <name type="common">Chromophytic alga</name>
    <name type="synonym">Heterosigma carterae</name>
    <dbReference type="NCBI Taxonomy" id="2829"/>
    <lineage>
        <taxon>Eukaryota</taxon>
        <taxon>Sar</taxon>
        <taxon>Stramenopiles</taxon>
        <taxon>Ochrophyta</taxon>
        <taxon>Raphidophyceae</taxon>
        <taxon>Chattonellales</taxon>
        <taxon>Chattonellaceae</taxon>
        <taxon>Heterosigma</taxon>
    </lineage>
</organism>
<sequence>MCMQGDVEIIHNWRSTHSIDDLKRIVQEKGYSCFTVSSGNPSFGHAALKKFPYQVTKDHCKPISQCCRHPCTIYIYHPPSSGAIITAQPGAQGTGPEWTNPRPKISAEEIAGCWCCACIPGGCALYAKEARGPDALVHKGLALIFFGLPICFEEHRTRHPNTNGFFKNGEPGNIDTYSSKDCACNGSACNIRIFPGGGSTVVSTVVSGQPVPHHQGNDPNWTAPYPKIETHEIAGCWLCGCIPGGCAIYQKQQKEPDVLVHKGCFFLFWAIPMFFAEDRIRHPNTNGFYKRGEPGNVESYSSARYGGGGGACAFKICDC</sequence>
<protein>
    <submittedName>
        <fullName evidence="1">Uncharacterized protein</fullName>
    </submittedName>
</protein>
<gene>
    <name evidence="1" type="ORF">HAKA00212_LOCUS4968</name>
</gene>
<reference evidence="1" key="1">
    <citation type="submission" date="2021-01" db="EMBL/GenBank/DDBJ databases">
        <authorList>
            <person name="Corre E."/>
            <person name="Pelletier E."/>
            <person name="Niang G."/>
            <person name="Scheremetjew M."/>
            <person name="Finn R."/>
            <person name="Kale V."/>
            <person name="Holt S."/>
            <person name="Cochrane G."/>
            <person name="Meng A."/>
            <person name="Brown T."/>
            <person name="Cohen L."/>
        </authorList>
    </citation>
    <scope>NUCLEOTIDE SEQUENCE</scope>
    <source>
        <strain evidence="1">CCMP3107</strain>
    </source>
</reference>
<accession>A0A7S3UVM9</accession>
<name>A0A7S3UVM9_HETAK</name>
<proteinExistence type="predicted"/>